<reference evidence="2 3" key="1">
    <citation type="submission" date="2020-08" db="EMBL/GenBank/DDBJ databases">
        <title>Genomic Encyclopedia of Type Strains, Phase IV (KMG-IV): sequencing the most valuable type-strain genomes for metagenomic binning, comparative biology and taxonomic classification.</title>
        <authorList>
            <person name="Goeker M."/>
        </authorList>
    </citation>
    <scope>NUCLEOTIDE SEQUENCE [LARGE SCALE GENOMIC DNA]</scope>
    <source>
        <strain evidence="2 3">DSM 101791</strain>
    </source>
</reference>
<evidence type="ECO:0000313" key="3">
    <source>
        <dbReference type="Proteomes" id="UP000525389"/>
    </source>
</evidence>
<gene>
    <name evidence="2" type="ORF">HNQ09_002781</name>
</gene>
<accession>A0A7W8LR65</accession>
<dbReference type="EMBL" id="JACHFN010000011">
    <property type="protein sequence ID" value="MBB5235327.1"/>
    <property type="molecule type" value="Genomic_DNA"/>
</dbReference>
<evidence type="ECO:0000256" key="1">
    <source>
        <dbReference type="SAM" id="SignalP"/>
    </source>
</evidence>
<dbReference type="Proteomes" id="UP000525389">
    <property type="component" value="Unassembled WGS sequence"/>
</dbReference>
<comment type="caution">
    <text evidence="2">The sequence shown here is derived from an EMBL/GenBank/DDBJ whole genome shotgun (WGS) entry which is preliminary data.</text>
</comment>
<dbReference type="RefSeq" id="WP_184030355.1">
    <property type="nucleotide sequence ID" value="NZ_JACHFN010000011.1"/>
</dbReference>
<sequence>MRPLPPFLLTLSLVGAGMIGPAALAAPANGPAVRWSGYSSLLSVEKNQGGTHSFTASWVSGALTARRTVRYSLRFRGGRVWVGPRALKPGCVSGQLARGTVVTFRGATRVDLQVPPRGCAPSP</sequence>
<keyword evidence="3" id="KW-1185">Reference proteome</keyword>
<feature type="signal peptide" evidence="1">
    <location>
        <begin position="1"/>
        <end position="25"/>
    </location>
</feature>
<organism evidence="2 3">
    <name type="scientific">Deinococcus budaensis</name>
    <dbReference type="NCBI Taxonomy" id="1665626"/>
    <lineage>
        <taxon>Bacteria</taxon>
        <taxon>Thermotogati</taxon>
        <taxon>Deinococcota</taxon>
        <taxon>Deinococci</taxon>
        <taxon>Deinococcales</taxon>
        <taxon>Deinococcaceae</taxon>
        <taxon>Deinococcus</taxon>
    </lineage>
</organism>
<dbReference type="AlphaFoldDB" id="A0A7W8LR65"/>
<protein>
    <submittedName>
        <fullName evidence="2">Uncharacterized protein</fullName>
    </submittedName>
</protein>
<name>A0A7W8LR65_9DEIO</name>
<evidence type="ECO:0000313" key="2">
    <source>
        <dbReference type="EMBL" id="MBB5235327.1"/>
    </source>
</evidence>
<proteinExistence type="predicted"/>
<feature type="chain" id="PRO_5031378475" evidence="1">
    <location>
        <begin position="26"/>
        <end position="123"/>
    </location>
</feature>
<keyword evidence="1" id="KW-0732">Signal</keyword>